<feature type="domain" description="C2H2-type" evidence="6">
    <location>
        <begin position="423"/>
        <end position="450"/>
    </location>
</feature>
<dbReference type="PANTHER" id="PTHR24379:SF121">
    <property type="entry name" value="C2H2-TYPE DOMAIN-CONTAINING PROTEIN"/>
    <property type="match status" value="1"/>
</dbReference>
<keyword evidence="1" id="KW-0479">Metal-binding</keyword>
<evidence type="ECO:0000256" key="3">
    <source>
        <dbReference type="ARBA" id="ARBA00022771"/>
    </source>
</evidence>
<keyword evidence="8" id="KW-1185">Reference proteome</keyword>
<accession>A0AA90STS1</accession>
<dbReference type="PROSITE" id="PS00028">
    <property type="entry name" value="ZINC_FINGER_C2H2_1"/>
    <property type="match status" value="5"/>
</dbReference>
<dbReference type="GO" id="GO:0008270">
    <property type="term" value="F:zinc ion binding"/>
    <property type="evidence" value="ECO:0007669"/>
    <property type="project" value="UniProtKB-KW"/>
</dbReference>
<dbReference type="PROSITE" id="PS50157">
    <property type="entry name" value="ZINC_FINGER_C2H2_2"/>
    <property type="match status" value="5"/>
</dbReference>
<dbReference type="InterPro" id="IPR036236">
    <property type="entry name" value="Znf_C2H2_sf"/>
</dbReference>
<dbReference type="PANTHER" id="PTHR24379">
    <property type="entry name" value="KRAB AND ZINC FINGER DOMAIN-CONTAINING"/>
    <property type="match status" value="1"/>
</dbReference>
<dbReference type="InterPro" id="IPR013087">
    <property type="entry name" value="Znf_C2H2_type"/>
</dbReference>
<dbReference type="SUPFAM" id="SSF57667">
    <property type="entry name" value="beta-beta-alpha zinc fingers"/>
    <property type="match status" value="3"/>
</dbReference>
<dbReference type="Pfam" id="PF13894">
    <property type="entry name" value="zf-C2H2_4"/>
    <property type="match status" value="1"/>
</dbReference>
<evidence type="ECO:0000256" key="1">
    <source>
        <dbReference type="ARBA" id="ARBA00022723"/>
    </source>
</evidence>
<proteinExistence type="predicted"/>
<feature type="domain" description="C2H2-type" evidence="6">
    <location>
        <begin position="338"/>
        <end position="365"/>
    </location>
</feature>
<gene>
    <name evidence="7" type="ORF">QS748_11340</name>
</gene>
<feature type="domain" description="C2H2-type" evidence="6">
    <location>
        <begin position="310"/>
        <end position="337"/>
    </location>
</feature>
<evidence type="ECO:0000313" key="7">
    <source>
        <dbReference type="EMBL" id="MDP0589739.1"/>
    </source>
</evidence>
<dbReference type="SMART" id="SM00355">
    <property type="entry name" value="ZnF_C2H2"/>
    <property type="match status" value="7"/>
</dbReference>
<name>A0AA90STS1_9GAMM</name>
<evidence type="ECO:0000259" key="6">
    <source>
        <dbReference type="PROSITE" id="PS50157"/>
    </source>
</evidence>
<dbReference type="AlphaFoldDB" id="A0AA90STS1"/>
<evidence type="ECO:0000256" key="5">
    <source>
        <dbReference type="PROSITE-ProRule" id="PRU00042"/>
    </source>
</evidence>
<keyword evidence="4" id="KW-0862">Zinc</keyword>
<evidence type="ECO:0000313" key="8">
    <source>
        <dbReference type="Proteomes" id="UP001178148"/>
    </source>
</evidence>
<keyword evidence="3 5" id="KW-0863">Zinc-finger</keyword>
<feature type="domain" description="C2H2-type" evidence="6">
    <location>
        <begin position="395"/>
        <end position="422"/>
    </location>
</feature>
<dbReference type="Proteomes" id="UP001178148">
    <property type="component" value="Unassembled WGS sequence"/>
</dbReference>
<keyword evidence="2" id="KW-0677">Repeat</keyword>
<reference evidence="7 8" key="1">
    <citation type="journal article" date="2023" name="bioRxiv">
        <title>An intranuclear bacterial parasite of deep-sea mussels expresses apoptosis inhibitors acquired from its host.</title>
        <authorList>
            <person name="Gonzalez Porras M.A."/>
            <person name="Assie A."/>
            <person name="Tietjen M."/>
            <person name="Violette M."/>
            <person name="Kleiner M."/>
            <person name="Gruber-Vodicka H."/>
            <person name="Dubilier N."/>
            <person name="Leisch N."/>
        </authorList>
    </citation>
    <scope>NUCLEOTIDE SEQUENCE [LARGE SCALE GENOMIC DNA]</scope>
    <source>
        <strain evidence="7">IAP13</strain>
    </source>
</reference>
<dbReference type="EMBL" id="JASXSV010000019">
    <property type="protein sequence ID" value="MDP0589739.1"/>
    <property type="molecule type" value="Genomic_DNA"/>
</dbReference>
<dbReference type="Gene3D" id="3.30.160.60">
    <property type="entry name" value="Classic Zinc Finger"/>
    <property type="match status" value="4"/>
</dbReference>
<evidence type="ECO:0000256" key="4">
    <source>
        <dbReference type="ARBA" id="ARBA00022833"/>
    </source>
</evidence>
<feature type="domain" description="C2H2-type" evidence="6">
    <location>
        <begin position="451"/>
        <end position="479"/>
    </location>
</feature>
<dbReference type="Pfam" id="PF00096">
    <property type="entry name" value="zf-C2H2"/>
    <property type="match status" value="3"/>
</dbReference>
<evidence type="ECO:0000256" key="2">
    <source>
        <dbReference type="ARBA" id="ARBA00022737"/>
    </source>
</evidence>
<protein>
    <submittedName>
        <fullName evidence="7">C2H2-type zinc finger protein</fullName>
    </submittedName>
</protein>
<sequence length="485" mass="56931">MLKKKLFNMLYSYRTKLIAFIKFCFFSLFFLISFCIKSGPEQQIEHDVLSESTNLFTEQDRWIFKKLDQGLVPANIGDREVLLIIDPSFLMNDDQYSELSPDTNTNIESYIALSIIRMLEKEEVKQEFINLDDAFIFSKEGFDLLEKIDKVLYPLLEAETSDIYVDASFEKNILKYAAIATFTFDGVTPICEIRYNHQETKQSKKKSYPNKYDVTSDTKNSICPEINYINTELAKKEIGNEEIANLCPLNKYSHENAESLSENTHSALSLKPQKSTKKRIRKLYDCKVCGKNGLANIKKHMFTHTRKSDFNCSKCSKALATKYELTRHMDTHTKDRHFSCDKCSKRFRYKQSLTIHELSHIDNHAFKCKKCNYACTSPYFLREHNHRMHDLEYTHICHLCSKQHMYESELQQHLITHKQEKNFMCHLCTSTFKTKQTLQRHIDTHAKERHYACSTCNNRFTTKRSLQRHICKFHKVATESCVPDM</sequence>
<organism evidence="7 8">
    <name type="scientific">Candidatus Endonucleibacter bathymodioli</name>
    <dbReference type="NCBI Taxonomy" id="539814"/>
    <lineage>
        <taxon>Bacteria</taxon>
        <taxon>Pseudomonadati</taxon>
        <taxon>Pseudomonadota</taxon>
        <taxon>Gammaproteobacteria</taxon>
        <taxon>Oceanospirillales</taxon>
        <taxon>Endozoicomonadaceae</taxon>
        <taxon>Candidatus Endonucleibacter</taxon>
    </lineage>
</organism>
<comment type="caution">
    <text evidence="7">The sequence shown here is derived from an EMBL/GenBank/DDBJ whole genome shotgun (WGS) entry which is preliminary data.</text>
</comment>